<organism evidence="2 3">
    <name type="scientific">Pleurodeles waltl</name>
    <name type="common">Iberian ribbed newt</name>
    <dbReference type="NCBI Taxonomy" id="8319"/>
    <lineage>
        <taxon>Eukaryota</taxon>
        <taxon>Metazoa</taxon>
        <taxon>Chordata</taxon>
        <taxon>Craniata</taxon>
        <taxon>Vertebrata</taxon>
        <taxon>Euteleostomi</taxon>
        <taxon>Amphibia</taxon>
        <taxon>Batrachia</taxon>
        <taxon>Caudata</taxon>
        <taxon>Salamandroidea</taxon>
        <taxon>Salamandridae</taxon>
        <taxon>Pleurodelinae</taxon>
        <taxon>Pleurodeles</taxon>
    </lineage>
</organism>
<feature type="region of interest" description="Disordered" evidence="1">
    <location>
        <begin position="94"/>
        <end position="113"/>
    </location>
</feature>
<evidence type="ECO:0000313" key="2">
    <source>
        <dbReference type="EMBL" id="KAJ1192910.1"/>
    </source>
</evidence>
<dbReference type="AlphaFoldDB" id="A0AAV7UUX6"/>
<dbReference type="Proteomes" id="UP001066276">
    <property type="component" value="Chromosome 2_2"/>
</dbReference>
<evidence type="ECO:0000256" key="1">
    <source>
        <dbReference type="SAM" id="MobiDB-lite"/>
    </source>
</evidence>
<reference evidence="2" key="1">
    <citation type="journal article" date="2022" name="bioRxiv">
        <title>Sequencing and chromosome-scale assembly of the giantPleurodeles waltlgenome.</title>
        <authorList>
            <person name="Brown T."/>
            <person name="Elewa A."/>
            <person name="Iarovenko S."/>
            <person name="Subramanian E."/>
            <person name="Araus A.J."/>
            <person name="Petzold A."/>
            <person name="Susuki M."/>
            <person name="Suzuki K.-i.T."/>
            <person name="Hayashi T."/>
            <person name="Toyoda A."/>
            <person name="Oliveira C."/>
            <person name="Osipova E."/>
            <person name="Leigh N.D."/>
            <person name="Simon A."/>
            <person name="Yun M.H."/>
        </authorList>
    </citation>
    <scope>NUCLEOTIDE SEQUENCE</scope>
    <source>
        <strain evidence="2">20211129_DDA</strain>
        <tissue evidence="2">Liver</tissue>
    </source>
</reference>
<accession>A0AAV7UUX6</accession>
<feature type="region of interest" description="Disordered" evidence="1">
    <location>
        <begin position="182"/>
        <end position="206"/>
    </location>
</feature>
<dbReference type="EMBL" id="JANPWB010000004">
    <property type="protein sequence ID" value="KAJ1192910.1"/>
    <property type="molecule type" value="Genomic_DNA"/>
</dbReference>
<protein>
    <submittedName>
        <fullName evidence="2">Uncharacterized protein</fullName>
    </submittedName>
</protein>
<comment type="caution">
    <text evidence="2">The sequence shown here is derived from an EMBL/GenBank/DDBJ whole genome shotgun (WGS) entry which is preliminary data.</text>
</comment>
<name>A0AAV7UUX6_PLEWA</name>
<gene>
    <name evidence="2" type="ORF">NDU88_002216</name>
</gene>
<evidence type="ECO:0000313" key="3">
    <source>
        <dbReference type="Proteomes" id="UP001066276"/>
    </source>
</evidence>
<proteinExistence type="predicted"/>
<sequence length="256" mass="27643">MPTDTSAAGFHPTQRSQRTRDQHSASGSLCFAGGSSDNKRAPQMATRPDSAPKVSCKSLLLHVELPCRDDSTLEGSGCSVPSLMHLFPQPPMLPRPPVSGRRTPLETKGSSPLLPDESREYCNCLVHSWEAALYQTPHAGRTQQGLPADAGATFFIGAPDLGSQRECPMDTMVVASDPLDTGKVERKPAASPQARTERTSVVPPEHKQAPALVLSLSKPRRLNCLEREELLLEPAEARIKSCWVTQDCMASSPKAP</sequence>
<keyword evidence="3" id="KW-1185">Reference proteome</keyword>
<feature type="region of interest" description="Disordered" evidence="1">
    <location>
        <begin position="1"/>
        <end position="53"/>
    </location>
</feature>